<dbReference type="SMART" id="SM00822">
    <property type="entry name" value="PKS_KR"/>
    <property type="match status" value="1"/>
</dbReference>
<dbReference type="PANTHER" id="PTHR43775">
    <property type="entry name" value="FATTY ACID SYNTHASE"/>
    <property type="match status" value="1"/>
</dbReference>
<dbReference type="InterPro" id="IPR020807">
    <property type="entry name" value="PKS_DH"/>
</dbReference>
<dbReference type="SMART" id="SM00826">
    <property type="entry name" value="PKS_DH"/>
    <property type="match status" value="1"/>
</dbReference>
<keyword evidence="4" id="KW-0808">Transferase</keyword>
<feature type="compositionally biased region" description="Acidic residues" evidence="9">
    <location>
        <begin position="2736"/>
        <end position="2752"/>
    </location>
</feature>
<dbReference type="InterPro" id="IPR036291">
    <property type="entry name" value="NAD(P)-bd_dom_sf"/>
</dbReference>
<feature type="region of interest" description="Disordered" evidence="9">
    <location>
        <begin position="413"/>
        <end position="485"/>
    </location>
</feature>
<dbReference type="Gene3D" id="3.40.47.10">
    <property type="match status" value="2"/>
</dbReference>
<dbReference type="InterPro" id="IPR014043">
    <property type="entry name" value="Acyl_transferase_dom"/>
</dbReference>
<feature type="active site" description="Proton acceptor; for dehydratase activity" evidence="8">
    <location>
        <position position="1971"/>
    </location>
</feature>
<dbReference type="InterPro" id="IPR013968">
    <property type="entry name" value="PKS_KR"/>
</dbReference>
<dbReference type="SUPFAM" id="SSF52151">
    <property type="entry name" value="FabD/lysophospholipase-like"/>
    <property type="match status" value="2"/>
</dbReference>
<dbReference type="Pfam" id="PF08659">
    <property type="entry name" value="KR"/>
    <property type="match status" value="1"/>
</dbReference>
<dbReference type="InterPro" id="IPR050091">
    <property type="entry name" value="PKS_NRPS_Biosynth_Enz"/>
</dbReference>
<dbReference type="PROSITE" id="PS52004">
    <property type="entry name" value="KS3_2"/>
    <property type="match status" value="2"/>
</dbReference>
<dbReference type="SUPFAM" id="SSF53901">
    <property type="entry name" value="Thiolase-like"/>
    <property type="match status" value="2"/>
</dbReference>
<evidence type="ECO:0000256" key="3">
    <source>
        <dbReference type="ARBA" id="ARBA00022553"/>
    </source>
</evidence>
<dbReference type="PROSITE" id="PS00606">
    <property type="entry name" value="KS3_1"/>
    <property type="match status" value="1"/>
</dbReference>
<evidence type="ECO:0000256" key="6">
    <source>
        <dbReference type="ARBA" id="ARBA00023268"/>
    </source>
</evidence>
<feature type="domain" description="Carrier" evidence="10">
    <location>
        <begin position="2649"/>
        <end position="2724"/>
    </location>
</feature>
<evidence type="ECO:0000256" key="7">
    <source>
        <dbReference type="ARBA" id="ARBA00023315"/>
    </source>
</evidence>
<dbReference type="Gene3D" id="3.30.70.3290">
    <property type="match status" value="2"/>
</dbReference>
<dbReference type="SMART" id="SM00827">
    <property type="entry name" value="PKS_AT"/>
    <property type="match status" value="2"/>
</dbReference>
<dbReference type="Pfam" id="PF16197">
    <property type="entry name" value="KAsynt_C_assoc"/>
    <property type="match status" value="2"/>
</dbReference>
<dbReference type="InterPro" id="IPR009081">
    <property type="entry name" value="PP-bd_ACP"/>
</dbReference>
<dbReference type="InterPro" id="IPR016035">
    <property type="entry name" value="Acyl_Trfase/lysoPLipase"/>
</dbReference>
<keyword evidence="5" id="KW-0045">Antibiotic biosynthesis</keyword>
<feature type="domain" description="PKS/mFAS DH" evidence="12">
    <location>
        <begin position="1939"/>
        <end position="2213"/>
    </location>
</feature>
<dbReference type="Gene3D" id="3.40.50.720">
    <property type="entry name" value="NAD(P)-binding Rossmann-like Domain"/>
    <property type="match status" value="1"/>
</dbReference>
<feature type="domain" description="Ketosynthase family 3 (KS3)" evidence="11">
    <location>
        <begin position="1049"/>
        <end position="1464"/>
    </location>
</feature>
<sequence length="2765" mass="290805">MNQQAVAVVGMSCRVPGADDIPAFWRMLHEGVDAIAEAPAERWYDVPELAGYRRGGFVDRIADFDAGFFGISPREAEAMDPRQRLALELSWVALEHAGAMPESLRGSATSVFLGATGDDYASLVHRHGPDAVSHHSLAGLSRGLIANRISHWFGFHGPSITVDTAQSSSLVAVHLAAESLRSGQARLALAGGVHLNVVPQSTLAFARAGALSPDGRSYTFDSRANGFVRGEGAGVVVLKRLQDAVADGDPIHCVLLGGAVNHDGDGQALTVPDGEAQRALLHEAYARAGVAPEQVQYVELHGTGTKAGDPVEAGALGAVFGEGREGGEPLLVGSVKTNIGHLDGAAGVVALIKVALSMKHGALPASLNFAEPHPAIPMDEWKLRVNTATVPWPDGDRLAGVSSFGIGGTNCHLVVGDHPAPDRPAPDRPAPDRPAPDRSVPDHQVSDRAVPEPAALGVSVPDAPVSGPSVASPEPRSGPSPVPVVVSAKSPTALRAQAERLRQWVESDPQLRPSDIGWSAVTTRSPLKHRAVVVAADRAELLDGLAALAAGEAAANVVTGAASAPSGVVWVFPGQGSQWAGMALGLWESSPVFAARMAECERLLGDIAGWSLREMLEDEDALERVDVVQPALFAVMVSLADVWRSVGLAPDAVVGHSQGEIAAACAVGMMSLADGLGLVLRRARAIATGLSGRGAMALLEMPAEQVVDTDRVSVAVVNGPNAVAVSGDVDAVREAVADCRARGIRARSIPIDYASHSPQVEEIRDEVLAVAQGIATTDTGVDFYSTVTCGRLGAADLDADYWYSNLRRPVRLADTVRVAAADGHTVFLEISPHPVLAMAIRETVDGVVAQGTLRKRDDDLRRLLLSMAELYTKGLPVDWRPLFDDACRVELPTYAFQRETYWITGEHTQHTGPAGPAGATTGLSHQAEHLDASDRPDQADAALMTDQQLWRLVRSQAAAVLGHTDPALVEPDSTFKELGFDSVTAVELRDRLNSATALRMPTSLLYDHPTPSAVVRHIRGELTGHGPDLPPDEAGSSSHGDSSHSPSHDDPIAIVGMSCRYPGGVSSPEDLWRLVADQVDAITPFPQDRGWPEASGADYVRRGGFLPEAGDFDAGFFRISPREAMSMDPQQRLVLETTWEALERAGQDPTALRRSRTAVFMGASGQDYLPRLSEVPENLAGHALTGGASSVVSGRVAYTLGFEGPAVTVDTACSSSLVALHMAAQSLRAGDCSLALAGGVTVMSTPGMFVEFSRQGGLAADGRCKAFSDSADGTGWSEGVGVLVLERLSDARRNGRRVLAVLRGSAINQDGESNGLTAPNGPSQERVIRQALAGAGLSTADVDAVEAHGTGTQLGDPIEAQALLATYGQDRPQPLWLGSLKSNIGHTQAAAGVAGVIKMVMAMRHGVLPRTLHADEPTAHVDWSAGAVELLTEQRAWPQADRPRRAGVSSFGISGTNAHVIIEQGDPDEVTGFREPTGVVPWLVSARTASALTAQAQRLSAAVSAEPAPGVADVAWTLATGRTALEHRAVVLGSGRPELLSGLDALANGERAPGLITGTAGAAPDIAVLFSGQGSQRIGMSRELVRDFPVFAQAWNAVCQEFAPLLDHSIDDVVAAEPGSERAALLDETAMTQPALFAFEVAAYRLLESFGVEPSVLVGHSIGELAAAHVAGVFSLADAARLVAARGRLMQALPRGGAMMAVQADEDQVRQALEGREDFASIAAVNGPTSTVISGAEDVVLDLGAMFAGAGHKTQRLRVSHAFHSPLMDPMLAEFEQVARSVSYAAPRVPLISNVTGGPAGDGELERPEYWVSHVRQAVRFADGVRAAVVAGAEVFVEAGPDGVLSAMAQETLAHLAPDAPAIPLARKTRSESRSATEALARLHVAGVPVDWRSYLGVVGADGRRADLPTYAFDRQRYWVRGEAHKGDVAGSGLDAIEHPFLAAATDLAVGDQIVLSGRISPARDPWLADHGIFHSAVLPGAAYLEMALQAMDVAGCHHIEELTLQAPLTIGDDAVAFQITVGAADDEGRRDIGFHSRATGSRAWTRHATGVLSAATAPEPEPASQAWPPPAATPVDLADFYPALVGRGYVYGPAFQGLRGLWRADDDEVYGEIRLPAEVPHASGGFALHPALLDAALHPVLSLLAGSDPTQVLLPYSFSGVSLHALAGTDLRVRVARTGTHEVSLRITGPGGAPVLSVESLALMPASVEQLAPAVAPDSLLTVEWTPLPGLVEPGRPAPDGQFTHVAACGDGDVPGAARATAHKVLDQVRTWLRDGLGETRRVIVTRNAVAVTTDEAPDLTCAPVWGLMRSVQAEHPDSFVLVDTDHHEESLRALQSLDLSGEPQIALRRGVAYVPRLSPAPSPTADGPAWDQGTVLLTGATGALGALFARHLVAERGVRNLLMLSSRGPAAPGADELVGELTALGAQVTLCACDVSDPAQLAEEIERIPAHSPLSAVIHLAGVLDDASAESMTPKQLERVFRPKADAAWHLHELTKNHRLSAFVLYSSVAGAIGTPGQANYAAANTFLDALAAHRRAAGLPAVSLAWGPWELGMAGTLSQVDLARFRRIGLVPLAAAEGTALFDTALALDAALAVPAVIDKAALRQQKTVPAMFRGMVAPEREPARRRSEPSILQRLADLSPQERSDELLQLLLSTSALVLGYPSTDDIDAETSFKDIGFDSLSGVEFRNHIRKETGVEIPATVIFNYPTPAALVVHLRDRLFPDDGSAPQSQESDEAQATDELDEEFDAMDVEDLVRRAFSE</sequence>
<evidence type="ECO:0000259" key="11">
    <source>
        <dbReference type="PROSITE" id="PS52004"/>
    </source>
</evidence>
<feature type="region of interest" description="N-terminal hotdog fold" evidence="8">
    <location>
        <begin position="1939"/>
        <end position="2060"/>
    </location>
</feature>
<dbReference type="Pfam" id="PF22953">
    <property type="entry name" value="SpnB_Rossmann"/>
    <property type="match status" value="1"/>
</dbReference>
<keyword evidence="2" id="KW-0596">Phosphopantetheine</keyword>
<dbReference type="Proteomes" id="UP001163878">
    <property type="component" value="Chromosome"/>
</dbReference>
<dbReference type="CDD" id="cd08956">
    <property type="entry name" value="KR_3_FAS_SDR_x"/>
    <property type="match status" value="1"/>
</dbReference>
<dbReference type="Pfam" id="PF00109">
    <property type="entry name" value="ketoacyl-synt"/>
    <property type="match status" value="2"/>
</dbReference>
<keyword evidence="6" id="KW-0511">Multifunctional enzyme</keyword>
<dbReference type="InterPro" id="IPR055123">
    <property type="entry name" value="SpnB-like_Rossmann"/>
</dbReference>
<evidence type="ECO:0000259" key="10">
    <source>
        <dbReference type="PROSITE" id="PS50075"/>
    </source>
</evidence>
<dbReference type="Pfam" id="PF22621">
    <property type="entry name" value="CurL-like_PKS_C"/>
    <property type="match status" value="1"/>
</dbReference>
<name>A0ABY6IGU2_STRPE</name>
<dbReference type="InterPro" id="IPR020806">
    <property type="entry name" value="PKS_PP-bd"/>
</dbReference>
<feature type="active site" description="Proton donor; for dehydratase activity" evidence="8">
    <location>
        <position position="2135"/>
    </location>
</feature>
<dbReference type="SUPFAM" id="SSF51735">
    <property type="entry name" value="NAD(P)-binding Rossmann-fold domains"/>
    <property type="match status" value="2"/>
</dbReference>
<dbReference type="PROSITE" id="PS00012">
    <property type="entry name" value="PHOSPHOPANTETHEINE"/>
    <property type="match status" value="1"/>
</dbReference>
<dbReference type="RefSeq" id="WP_264249697.1">
    <property type="nucleotide sequence ID" value="NZ_CP107567.1"/>
</dbReference>
<dbReference type="SUPFAM" id="SSF55048">
    <property type="entry name" value="Probable ACP-binding domain of malonyl-CoA ACP transacylase"/>
    <property type="match status" value="2"/>
</dbReference>
<dbReference type="SMART" id="SM00825">
    <property type="entry name" value="PKS_KS"/>
    <property type="match status" value="2"/>
</dbReference>
<keyword evidence="7" id="KW-0012">Acyltransferase</keyword>
<dbReference type="InterPro" id="IPR020841">
    <property type="entry name" value="PKS_Beta-ketoAc_synthase_dom"/>
</dbReference>
<dbReference type="Pfam" id="PF00698">
    <property type="entry name" value="Acyl_transf_1"/>
    <property type="match status" value="2"/>
</dbReference>
<dbReference type="InterPro" id="IPR016036">
    <property type="entry name" value="Malonyl_transacylase_ACP-bd"/>
</dbReference>
<reference evidence="13" key="1">
    <citation type="submission" date="2022-10" db="EMBL/GenBank/DDBJ databases">
        <title>Cytochrome P450 Catalyzes Benzene Ring Formation in the Biosynthesis of Trialkyl-Substituted Aromatic Polyketides.</title>
        <authorList>
            <person name="Zhao E."/>
            <person name="Ge H."/>
        </authorList>
    </citation>
    <scope>NUCLEOTIDE SEQUENCE</scope>
    <source>
        <strain evidence="13">NA0869</strain>
    </source>
</reference>
<evidence type="ECO:0000256" key="2">
    <source>
        <dbReference type="ARBA" id="ARBA00022450"/>
    </source>
</evidence>
<evidence type="ECO:0000313" key="14">
    <source>
        <dbReference type="Proteomes" id="UP001163878"/>
    </source>
</evidence>
<dbReference type="InterPro" id="IPR018201">
    <property type="entry name" value="Ketoacyl_synth_AS"/>
</dbReference>
<dbReference type="Pfam" id="PF00550">
    <property type="entry name" value="PP-binding"/>
    <property type="match status" value="2"/>
</dbReference>
<evidence type="ECO:0000256" key="5">
    <source>
        <dbReference type="ARBA" id="ARBA00023194"/>
    </source>
</evidence>
<evidence type="ECO:0000256" key="4">
    <source>
        <dbReference type="ARBA" id="ARBA00022679"/>
    </source>
</evidence>
<dbReference type="SMART" id="SM00823">
    <property type="entry name" value="PKS_PP"/>
    <property type="match status" value="2"/>
</dbReference>
<feature type="region of interest" description="Disordered" evidence="9">
    <location>
        <begin position="1021"/>
        <end position="1055"/>
    </location>
</feature>
<evidence type="ECO:0000256" key="8">
    <source>
        <dbReference type="PROSITE-ProRule" id="PRU01363"/>
    </source>
</evidence>
<dbReference type="InterPro" id="IPR049552">
    <property type="entry name" value="PKS_DH_N"/>
</dbReference>
<dbReference type="Pfam" id="PF14765">
    <property type="entry name" value="PS-DH"/>
    <property type="match status" value="1"/>
</dbReference>
<comment type="pathway">
    <text evidence="1">Antibiotic biosynthesis.</text>
</comment>
<dbReference type="CDD" id="cd00833">
    <property type="entry name" value="PKS"/>
    <property type="match status" value="2"/>
</dbReference>
<dbReference type="InterPro" id="IPR001227">
    <property type="entry name" value="Ac_transferase_dom_sf"/>
</dbReference>
<dbReference type="InterPro" id="IPR036736">
    <property type="entry name" value="ACP-like_sf"/>
</dbReference>
<gene>
    <name evidence="13" type="ORF">OGH68_35495</name>
</gene>
<dbReference type="InterPro" id="IPR014030">
    <property type="entry name" value="Ketoacyl_synth_N"/>
</dbReference>
<evidence type="ECO:0000259" key="12">
    <source>
        <dbReference type="PROSITE" id="PS52019"/>
    </source>
</evidence>
<dbReference type="Gene3D" id="1.10.1200.10">
    <property type="entry name" value="ACP-like"/>
    <property type="match status" value="2"/>
</dbReference>
<evidence type="ECO:0000256" key="1">
    <source>
        <dbReference type="ARBA" id="ARBA00004792"/>
    </source>
</evidence>
<dbReference type="PANTHER" id="PTHR43775:SF51">
    <property type="entry name" value="INACTIVE PHENOLPHTHIOCEROL SYNTHESIS POLYKETIDE SYNTHASE TYPE I PKS1-RELATED"/>
    <property type="match status" value="1"/>
</dbReference>
<dbReference type="InterPro" id="IPR014031">
    <property type="entry name" value="Ketoacyl_synth_C"/>
</dbReference>
<feature type="compositionally biased region" description="Low complexity" evidence="9">
    <location>
        <begin position="1035"/>
        <end position="1045"/>
    </location>
</feature>
<organism evidence="13 14">
    <name type="scientific">Streptomyces peucetius</name>
    <dbReference type="NCBI Taxonomy" id="1950"/>
    <lineage>
        <taxon>Bacteria</taxon>
        <taxon>Bacillati</taxon>
        <taxon>Actinomycetota</taxon>
        <taxon>Actinomycetes</taxon>
        <taxon>Kitasatosporales</taxon>
        <taxon>Streptomycetaceae</taxon>
        <taxon>Streptomyces</taxon>
    </lineage>
</organism>
<dbReference type="PROSITE" id="PS52019">
    <property type="entry name" value="PKS_MFAS_DH"/>
    <property type="match status" value="1"/>
</dbReference>
<keyword evidence="14" id="KW-1185">Reference proteome</keyword>
<dbReference type="InterPro" id="IPR049900">
    <property type="entry name" value="PKS_mFAS_DH"/>
</dbReference>
<protein>
    <submittedName>
        <fullName evidence="13">Type I polyketide synthase</fullName>
    </submittedName>
</protein>
<dbReference type="EMBL" id="CP107567">
    <property type="protein sequence ID" value="UYQ66239.1"/>
    <property type="molecule type" value="Genomic_DNA"/>
</dbReference>
<dbReference type="InterPro" id="IPR049551">
    <property type="entry name" value="PKS_DH_C"/>
</dbReference>
<dbReference type="InterPro" id="IPR016039">
    <property type="entry name" value="Thiolase-like"/>
</dbReference>
<keyword evidence="3" id="KW-0597">Phosphoprotein</keyword>
<dbReference type="InterPro" id="IPR006162">
    <property type="entry name" value="Ppantetheine_attach_site"/>
</dbReference>
<dbReference type="Gene3D" id="3.40.366.10">
    <property type="entry name" value="Malonyl-Coenzyme A Acyl Carrier Protein, domain 2"/>
    <property type="match status" value="2"/>
</dbReference>
<proteinExistence type="predicted"/>
<feature type="compositionally biased region" description="Basic and acidic residues" evidence="9">
    <location>
        <begin position="419"/>
        <end position="450"/>
    </location>
</feature>
<dbReference type="SMART" id="SM01294">
    <property type="entry name" value="PKS_PP_betabranch"/>
    <property type="match status" value="2"/>
</dbReference>
<evidence type="ECO:0000313" key="13">
    <source>
        <dbReference type="EMBL" id="UYQ66239.1"/>
    </source>
</evidence>
<feature type="region of interest" description="Disordered" evidence="9">
    <location>
        <begin position="2726"/>
        <end position="2752"/>
    </location>
</feature>
<evidence type="ECO:0000256" key="9">
    <source>
        <dbReference type="SAM" id="MobiDB-lite"/>
    </source>
</evidence>
<dbReference type="InterPro" id="IPR057326">
    <property type="entry name" value="KR_dom"/>
</dbReference>
<dbReference type="SUPFAM" id="SSF47336">
    <property type="entry name" value="ACP-like"/>
    <property type="match status" value="2"/>
</dbReference>
<dbReference type="PROSITE" id="PS50075">
    <property type="entry name" value="CARRIER"/>
    <property type="match status" value="2"/>
</dbReference>
<dbReference type="Pfam" id="PF21089">
    <property type="entry name" value="PKS_DH_N"/>
    <property type="match status" value="1"/>
</dbReference>
<accession>A0ABY6IGU2</accession>
<feature type="region of interest" description="C-terminal hotdog fold" evidence="8">
    <location>
        <begin position="2073"/>
        <end position="2213"/>
    </location>
</feature>
<dbReference type="InterPro" id="IPR032821">
    <property type="entry name" value="PKS_assoc"/>
</dbReference>
<feature type="domain" description="Carrier" evidence="10">
    <location>
        <begin position="947"/>
        <end position="1022"/>
    </location>
</feature>
<dbReference type="Pfam" id="PF02801">
    <property type="entry name" value="Ketoacyl-synt_C"/>
    <property type="match status" value="2"/>
</dbReference>
<dbReference type="InterPro" id="IPR042104">
    <property type="entry name" value="PKS_dehydratase_sf"/>
</dbReference>
<dbReference type="Gene3D" id="3.10.129.110">
    <property type="entry name" value="Polyketide synthase dehydratase"/>
    <property type="match status" value="1"/>
</dbReference>
<feature type="domain" description="Ketosynthase family 3 (KS3)" evidence="11">
    <location>
        <begin position="3"/>
        <end position="417"/>
    </location>
</feature>